<name>A0A9D5A156_PEA</name>
<proteinExistence type="predicted"/>
<comment type="caution">
    <text evidence="3">The sequence shown here is derived from an EMBL/GenBank/DDBJ whole genome shotgun (WGS) entry which is preliminary data.</text>
</comment>
<feature type="domain" description="Retrovirus-related Pol polyprotein from transposon TNT 1-94-like beta-barrel" evidence="2">
    <location>
        <begin position="287"/>
        <end position="361"/>
    </location>
</feature>
<dbReference type="Gramene" id="Psat06G0057000-T1">
    <property type="protein sequence ID" value="KAI5393487.1"/>
    <property type="gene ID" value="KIW84_060570"/>
</dbReference>
<dbReference type="PANTHER" id="PTHR34222">
    <property type="entry name" value="GAG_PRE-INTEGRS DOMAIN-CONTAINING PROTEIN"/>
    <property type="match status" value="1"/>
</dbReference>
<dbReference type="Pfam" id="PF22936">
    <property type="entry name" value="Pol_BBD"/>
    <property type="match status" value="1"/>
</dbReference>
<dbReference type="InterPro" id="IPR012337">
    <property type="entry name" value="RNaseH-like_sf"/>
</dbReference>
<dbReference type="Proteomes" id="UP001058974">
    <property type="component" value="Chromosome 6"/>
</dbReference>
<protein>
    <recommendedName>
        <fullName evidence="2">Retrovirus-related Pol polyprotein from transposon TNT 1-94-like beta-barrel domain-containing protein</fullName>
    </recommendedName>
</protein>
<reference evidence="3 4" key="1">
    <citation type="journal article" date="2022" name="Nat. Genet.">
        <title>Improved pea reference genome and pan-genome highlight genomic features and evolutionary characteristics.</title>
        <authorList>
            <person name="Yang T."/>
            <person name="Liu R."/>
            <person name="Luo Y."/>
            <person name="Hu S."/>
            <person name="Wang D."/>
            <person name="Wang C."/>
            <person name="Pandey M.K."/>
            <person name="Ge S."/>
            <person name="Xu Q."/>
            <person name="Li N."/>
            <person name="Li G."/>
            <person name="Huang Y."/>
            <person name="Saxena R.K."/>
            <person name="Ji Y."/>
            <person name="Li M."/>
            <person name="Yan X."/>
            <person name="He Y."/>
            <person name="Liu Y."/>
            <person name="Wang X."/>
            <person name="Xiang C."/>
            <person name="Varshney R.K."/>
            <person name="Ding H."/>
            <person name="Gao S."/>
            <person name="Zong X."/>
        </authorList>
    </citation>
    <scope>NUCLEOTIDE SEQUENCE [LARGE SCALE GENOMIC DNA]</scope>
    <source>
        <strain evidence="3 4">cv. Zhongwan 6</strain>
    </source>
</reference>
<feature type="region of interest" description="Disordered" evidence="1">
    <location>
        <begin position="521"/>
        <end position="593"/>
    </location>
</feature>
<evidence type="ECO:0000313" key="3">
    <source>
        <dbReference type="EMBL" id="KAI5393487.1"/>
    </source>
</evidence>
<dbReference type="InterPro" id="IPR054722">
    <property type="entry name" value="PolX-like_BBD"/>
</dbReference>
<evidence type="ECO:0000259" key="2">
    <source>
        <dbReference type="Pfam" id="PF22936"/>
    </source>
</evidence>
<dbReference type="InterPro" id="IPR036397">
    <property type="entry name" value="RNaseH_sf"/>
</dbReference>
<keyword evidence="4" id="KW-1185">Reference proteome</keyword>
<sequence>MVLAWIQRSIYASIAQSVLWIDTDVGVWKNLQVRFSHSDIFRVSNYFTHLKVMCDELETYHPIPSCSCAIPCSCGASGSIRRYRDQDYVIRFLKGLNEKFTHSKGQIMMMNPLPDIDKTFSLVIQQEREMNHATSAVIPVVGNIEESIALNVSHDAQPNKSNSYRGKYQGAAGSRGQNRVCTHCGRNNHTIDTRFIKHGYPPGFKNKTKGNGFSSQRSATTNNASKTPASGSSSTNPSYGLTQEQYNNILALLQHSKPVSTTNSVSTSPLVLNSLSSTANGKSHSLWILDTGATNHISFNLSAFTSYHNIVHISVTLPNGSQLSASISSSDKLTPSLTLHNVLYIPSFNVNLISVAKLSQSNNCFVQFTANSCSIMQNPSMETTGIADLQYGLYVLHSNVFHASCNSVSTNDGDIWHMRLGHPSHKGHKYFLTLVDDHSRFTWVTFLKTKDETRDSLINFVAYQAIHIINRLPTPLLKLKCPYEILYQEPPSLIHLKVFGCLSYATSLMAHRTKFDLGQTSTNPDLPLCDDTSPIEPSDNNLSTLHPSDNTLSNVSDTPNSGSPSNLLINDNISHSSPVHNSPPSSLSISPTSALVNTNDNSSLHCDQPPIRHSTRVFNPPSYLTDYHCFSTSANSSSSKILYPLSSILSYINCSSDFHHFCCSISSNPEPSSFLQANKFECWKHAMNVELQALADNHTWTLVDLPSGKDFVVEHFRNRAHGIMGSCKAYMEGVQVGSLVKKEGVQLGSLVNKGVVQDIFKNYQWKSLSESLIELVSSTKKLHGCKTTFSMNSQI</sequence>
<feature type="compositionally biased region" description="Low complexity" evidence="1">
    <location>
        <begin position="574"/>
        <end position="593"/>
    </location>
</feature>
<feature type="compositionally biased region" description="Polar residues" evidence="1">
    <location>
        <begin position="154"/>
        <end position="164"/>
    </location>
</feature>
<organism evidence="3 4">
    <name type="scientific">Pisum sativum</name>
    <name type="common">Garden pea</name>
    <name type="synonym">Lathyrus oleraceus</name>
    <dbReference type="NCBI Taxonomy" id="3888"/>
    <lineage>
        <taxon>Eukaryota</taxon>
        <taxon>Viridiplantae</taxon>
        <taxon>Streptophyta</taxon>
        <taxon>Embryophyta</taxon>
        <taxon>Tracheophyta</taxon>
        <taxon>Spermatophyta</taxon>
        <taxon>Magnoliopsida</taxon>
        <taxon>eudicotyledons</taxon>
        <taxon>Gunneridae</taxon>
        <taxon>Pentapetalae</taxon>
        <taxon>rosids</taxon>
        <taxon>fabids</taxon>
        <taxon>Fabales</taxon>
        <taxon>Fabaceae</taxon>
        <taxon>Papilionoideae</taxon>
        <taxon>50 kb inversion clade</taxon>
        <taxon>NPAAA clade</taxon>
        <taxon>Hologalegina</taxon>
        <taxon>IRL clade</taxon>
        <taxon>Fabeae</taxon>
        <taxon>Lathyrus</taxon>
    </lineage>
</organism>
<feature type="region of interest" description="Disordered" evidence="1">
    <location>
        <begin position="195"/>
        <end position="240"/>
    </location>
</feature>
<evidence type="ECO:0000313" key="4">
    <source>
        <dbReference type="Proteomes" id="UP001058974"/>
    </source>
</evidence>
<dbReference type="EMBL" id="JAMSHJ010000006">
    <property type="protein sequence ID" value="KAI5393487.1"/>
    <property type="molecule type" value="Genomic_DNA"/>
</dbReference>
<evidence type="ECO:0000256" key="1">
    <source>
        <dbReference type="SAM" id="MobiDB-lite"/>
    </source>
</evidence>
<dbReference type="SUPFAM" id="SSF53098">
    <property type="entry name" value="Ribonuclease H-like"/>
    <property type="match status" value="1"/>
</dbReference>
<dbReference type="GO" id="GO:0003676">
    <property type="term" value="F:nucleic acid binding"/>
    <property type="evidence" value="ECO:0007669"/>
    <property type="project" value="InterPro"/>
</dbReference>
<feature type="region of interest" description="Disordered" evidence="1">
    <location>
        <begin position="154"/>
        <end position="177"/>
    </location>
</feature>
<dbReference type="PANTHER" id="PTHR34222:SF99">
    <property type="entry name" value="PROTEIN, PUTATIVE-RELATED"/>
    <property type="match status" value="1"/>
</dbReference>
<dbReference type="Gene3D" id="3.30.420.10">
    <property type="entry name" value="Ribonuclease H-like superfamily/Ribonuclease H"/>
    <property type="match status" value="1"/>
</dbReference>
<feature type="compositionally biased region" description="Polar residues" evidence="1">
    <location>
        <begin position="538"/>
        <end position="573"/>
    </location>
</feature>
<gene>
    <name evidence="3" type="ORF">KIW84_060570</name>
</gene>
<feature type="compositionally biased region" description="Polar residues" evidence="1">
    <location>
        <begin position="209"/>
        <end position="240"/>
    </location>
</feature>
<accession>A0A9D5A156</accession>
<dbReference type="AlphaFoldDB" id="A0A9D5A156"/>